<evidence type="ECO:0000313" key="4">
    <source>
        <dbReference type="Proteomes" id="UP000001261"/>
    </source>
</evidence>
<dbReference type="EMBL" id="GG704911">
    <property type="protein sequence ID" value="KJF60035.1"/>
    <property type="molecule type" value="Genomic_DNA"/>
</dbReference>
<dbReference type="GeneID" id="24163483"/>
<name>A0A0D8JRQ6_COCIM</name>
<evidence type="ECO:0000313" key="3">
    <source>
        <dbReference type="EMBL" id="KJF60035.1"/>
    </source>
</evidence>
<dbReference type="AlphaFoldDB" id="A0A0D8JRQ6"/>
<feature type="transmembrane region" description="Helical" evidence="2">
    <location>
        <begin position="129"/>
        <end position="150"/>
    </location>
</feature>
<dbReference type="VEuPathDB" id="FungiDB:CIMG_10917"/>
<reference evidence="4" key="1">
    <citation type="journal article" date="2009" name="Genome Res.">
        <title>Comparative genomic analyses of the human fungal pathogens Coccidioides and their relatives.</title>
        <authorList>
            <person name="Sharpton T.J."/>
            <person name="Stajich J.E."/>
            <person name="Rounsley S.D."/>
            <person name="Gardner M.J."/>
            <person name="Wortman J.R."/>
            <person name="Jordar V.S."/>
            <person name="Maiti R."/>
            <person name="Kodira C.D."/>
            <person name="Neafsey D.E."/>
            <person name="Zeng Q."/>
            <person name="Hung C.-Y."/>
            <person name="McMahan C."/>
            <person name="Muszewska A."/>
            <person name="Grynberg M."/>
            <person name="Mandel M.A."/>
            <person name="Kellner E.M."/>
            <person name="Barker B.M."/>
            <person name="Galgiani J.N."/>
            <person name="Orbach M.J."/>
            <person name="Kirkland T.N."/>
            <person name="Cole G.T."/>
            <person name="Henn M.R."/>
            <person name="Birren B.W."/>
            <person name="Taylor J.W."/>
        </authorList>
    </citation>
    <scope>NUCLEOTIDE SEQUENCE [LARGE SCALE GENOMIC DNA]</scope>
    <source>
        <strain evidence="4">RS</strain>
    </source>
</reference>
<feature type="region of interest" description="Disordered" evidence="1">
    <location>
        <begin position="72"/>
        <end position="119"/>
    </location>
</feature>
<evidence type="ECO:0000256" key="2">
    <source>
        <dbReference type="SAM" id="Phobius"/>
    </source>
</evidence>
<accession>A0A0D8JRQ6</accession>
<keyword evidence="2" id="KW-0472">Membrane</keyword>
<keyword evidence="2" id="KW-1133">Transmembrane helix</keyword>
<dbReference type="InParanoid" id="A0A0D8JRQ6"/>
<dbReference type="RefSeq" id="XP_012214367.1">
    <property type="nucleotide sequence ID" value="XM_012358944.1"/>
</dbReference>
<gene>
    <name evidence="3" type="ORF">CIMG_10917</name>
</gene>
<keyword evidence="2" id="KW-0812">Transmembrane</keyword>
<evidence type="ECO:0000256" key="1">
    <source>
        <dbReference type="SAM" id="MobiDB-lite"/>
    </source>
</evidence>
<dbReference type="KEGG" id="cim:CIMG_10917"/>
<keyword evidence="4" id="KW-1185">Reference proteome</keyword>
<reference evidence="4" key="2">
    <citation type="journal article" date="2010" name="Genome Res.">
        <title>Population genomic sequencing of Coccidioides fungi reveals recent hybridization and transposon control.</title>
        <authorList>
            <person name="Neafsey D.E."/>
            <person name="Barker B.M."/>
            <person name="Sharpton T.J."/>
            <person name="Stajich J.E."/>
            <person name="Park D.J."/>
            <person name="Whiston E."/>
            <person name="Hung C.-Y."/>
            <person name="McMahan C."/>
            <person name="White J."/>
            <person name="Sykes S."/>
            <person name="Heiman D."/>
            <person name="Young S."/>
            <person name="Zeng Q."/>
            <person name="Abouelleil A."/>
            <person name="Aftuck L."/>
            <person name="Bessette D."/>
            <person name="Brown A."/>
            <person name="FitzGerald M."/>
            <person name="Lui A."/>
            <person name="Macdonald J.P."/>
            <person name="Priest M."/>
            <person name="Orbach M.J."/>
            <person name="Galgiani J.N."/>
            <person name="Kirkland T.N."/>
            <person name="Cole G.T."/>
            <person name="Birren B.W."/>
            <person name="Henn M.R."/>
            <person name="Taylor J.W."/>
            <person name="Rounsley S.D."/>
        </authorList>
    </citation>
    <scope>GENOME REANNOTATION</scope>
    <source>
        <strain evidence="4">RS</strain>
    </source>
</reference>
<protein>
    <submittedName>
        <fullName evidence="3">Uncharacterized protein</fullName>
    </submittedName>
</protein>
<dbReference type="STRING" id="246410.A0A0D8JRQ6"/>
<sequence length="421" mass="45723">MSIYFRRQLNDCPAGYSWYRCSKGPFAGCCGVDPCDIGICLDAPLDETVIYVSTDSLSSSTTIRTTTTRYTSKIELPTSPSTHPTATRTSTQTVSHDPAKTAAETSSPVPGTSSPAPEAGPSRFNIGRLIAIVVPIGVAVILLLALVWFASRRQRKRNVAQEGSPPEVSSKPPWFRGSVLASRASLFSSEKQLSHNQPLSGRAEGYQNKNEIKDLYDNNQLLSEPMALAASSETNGSRSPPAGLAPPMYSSLLNPPHENQAAVLLELLGSIPQGPPIELDDTSCDRITDLSSSSEADKYSAVIKGVLSRSKPPTSSHTKRNKAIERNNALGGSFLHQSGGSKHVTRFMNHKTEQIDLLTQVILLGPQILLALKDQHLHVLPTFAPVFRWQRRVEEPQSADLVDCTPFRFSNLVKSGLFCDN</sequence>
<dbReference type="OrthoDB" id="5431298at2759"/>
<dbReference type="Proteomes" id="UP000001261">
    <property type="component" value="Unassembled WGS sequence"/>
</dbReference>
<organism evidence="3 4">
    <name type="scientific">Coccidioides immitis (strain RS)</name>
    <name type="common">Valley fever fungus</name>
    <dbReference type="NCBI Taxonomy" id="246410"/>
    <lineage>
        <taxon>Eukaryota</taxon>
        <taxon>Fungi</taxon>
        <taxon>Dikarya</taxon>
        <taxon>Ascomycota</taxon>
        <taxon>Pezizomycotina</taxon>
        <taxon>Eurotiomycetes</taxon>
        <taxon>Eurotiomycetidae</taxon>
        <taxon>Onygenales</taxon>
        <taxon>Onygenaceae</taxon>
        <taxon>Coccidioides</taxon>
    </lineage>
</organism>
<proteinExistence type="predicted"/>
<feature type="compositionally biased region" description="Polar residues" evidence="1">
    <location>
        <begin position="103"/>
        <end position="115"/>
    </location>
</feature>
<feature type="compositionally biased region" description="Polar residues" evidence="1">
    <location>
        <begin position="78"/>
        <end position="95"/>
    </location>
</feature>